<proteinExistence type="predicted"/>
<evidence type="ECO:0000313" key="2">
    <source>
        <dbReference type="Proteomes" id="UP001199070"/>
    </source>
</evidence>
<reference evidence="1" key="1">
    <citation type="submission" date="2023-08" db="EMBL/GenBank/DDBJ databases">
        <title>A collection of bacterial strains from the Burkholderia cepacia Research Laboratory and Repository.</title>
        <authorList>
            <person name="Lipuma J."/>
            <person name="Spilker T."/>
        </authorList>
    </citation>
    <scope>NUCLEOTIDE SEQUENCE</scope>
    <source>
        <strain evidence="1">AU0862</strain>
    </source>
</reference>
<dbReference type="EMBL" id="JAIZTC010000004">
    <property type="protein sequence ID" value="MCA8380534.1"/>
    <property type="molecule type" value="Genomic_DNA"/>
</dbReference>
<sequence>MDTTRKRAGSRGFTLTHLVEWWSTPERVDALPALDDERDRPMTAIFAERQ</sequence>
<name>A0AAW4TEN3_9BURK</name>
<dbReference type="RefSeq" id="WP_226134132.1">
    <property type="nucleotide sequence ID" value="NZ_CAJPHQ010000033.1"/>
</dbReference>
<dbReference type="AlphaFoldDB" id="A0AAW4TEN3"/>
<protein>
    <submittedName>
        <fullName evidence="1">Uncharacterized protein</fullName>
    </submittedName>
</protein>
<accession>A0AAW4TEN3</accession>
<dbReference type="Proteomes" id="UP001199070">
    <property type="component" value="Unassembled WGS sequence"/>
</dbReference>
<gene>
    <name evidence="1" type="ORF">LGN22_16805</name>
</gene>
<evidence type="ECO:0000313" key="1">
    <source>
        <dbReference type="EMBL" id="MCA8380534.1"/>
    </source>
</evidence>
<comment type="caution">
    <text evidence="1">The sequence shown here is derived from an EMBL/GenBank/DDBJ whole genome shotgun (WGS) entry which is preliminary data.</text>
</comment>
<organism evidence="1 2">
    <name type="scientific">Burkholderia cenocepacia</name>
    <dbReference type="NCBI Taxonomy" id="95486"/>
    <lineage>
        <taxon>Bacteria</taxon>
        <taxon>Pseudomonadati</taxon>
        <taxon>Pseudomonadota</taxon>
        <taxon>Betaproteobacteria</taxon>
        <taxon>Burkholderiales</taxon>
        <taxon>Burkholderiaceae</taxon>
        <taxon>Burkholderia</taxon>
        <taxon>Burkholderia cepacia complex</taxon>
    </lineage>
</organism>